<dbReference type="InterPro" id="IPR015946">
    <property type="entry name" value="KH_dom-like_a/b"/>
</dbReference>
<comment type="caution">
    <text evidence="1">The sequence shown here is derived from an EMBL/GenBank/DDBJ whole genome shotgun (WGS) entry which is preliminary data.</text>
</comment>
<gene>
    <name evidence="1" type="ORF">J2S08_001499</name>
</gene>
<protein>
    <submittedName>
        <fullName evidence="1">OsmC-like protein</fullName>
    </submittedName>
</protein>
<proteinExistence type="predicted"/>
<reference evidence="1 2" key="1">
    <citation type="submission" date="2023-07" db="EMBL/GenBank/DDBJ databases">
        <title>Genomic Encyclopedia of Type Strains, Phase IV (KMG-IV): sequencing the most valuable type-strain genomes for metagenomic binning, comparative biology and taxonomic classification.</title>
        <authorList>
            <person name="Goeker M."/>
        </authorList>
    </citation>
    <scope>NUCLEOTIDE SEQUENCE [LARGE SCALE GENOMIC DNA]</scope>
    <source>
        <strain evidence="1 2">DSM 23837</strain>
    </source>
</reference>
<dbReference type="Pfam" id="PF02566">
    <property type="entry name" value="OsmC"/>
    <property type="match status" value="1"/>
</dbReference>
<name>A0ABT9WSG0_9BACI</name>
<dbReference type="InterPro" id="IPR003718">
    <property type="entry name" value="OsmC/Ohr_fam"/>
</dbReference>
<accession>A0ABT9WSG0</accession>
<evidence type="ECO:0000313" key="2">
    <source>
        <dbReference type="Proteomes" id="UP001223586"/>
    </source>
</evidence>
<dbReference type="Gene3D" id="3.30.300.20">
    <property type="match status" value="1"/>
</dbReference>
<dbReference type="SUPFAM" id="SSF82784">
    <property type="entry name" value="OsmC-like"/>
    <property type="match status" value="1"/>
</dbReference>
<dbReference type="Proteomes" id="UP001223586">
    <property type="component" value="Unassembled WGS sequence"/>
</dbReference>
<dbReference type="PANTHER" id="PTHR34352:SF1">
    <property type="entry name" value="PROTEIN YHFA"/>
    <property type="match status" value="1"/>
</dbReference>
<organism evidence="1 2">
    <name type="scientific">Bacillus chungangensis</name>
    <dbReference type="NCBI Taxonomy" id="587633"/>
    <lineage>
        <taxon>Bacteria</taxon>
        <taxon>Bacillati</taxon>
        <taxon>Bacillota</taxon>
        <taxon>Bacilli</taxon>
        <taxon>Bacillales</taxon>
        <taxon>Bacillaceae</taxon>
        <taxon>Bacillus</taxon>
    </lineage>
</organism>
<keyword evidence="2" id="KW-1185">Reference proteome</keyword>
<sequence>MKFNMKDGGFYTELPYGRLDISGNEENGFRPFQLLVTSVAVCSGGVLRKVLEKQRMEVEDMTITADVKRNEEAANRIEKITIHFKIKGKKLEEKKVAKALELAQKNCSMFQSVIGAIDVTETFELV</sequence>
<evidence type="ECO:0000313" key="1">
    <source>
        <dbReference type="EMBL" id="MDQ0175665.1"/>
    </source>
</evidence>
<dbReference type="EMBL" id="JAUSTT010000007">
    <property type="protein sequence ID" value="MDQ0175665.1"/>
    <property type="molecule type" value="Genomic_DNA"/>
</dbReference>
<dbReference type="InterPro" id="IPR036102">
    <property type="entry name" value="OsmC/Ohrsf"/>
</dbReference>
<dbReference type="PANTHER" id="PTHR34352">
    <property type="entry name" value="PROTEIN YHFA"/>
    <property type="match status" value="1"/>
</dbReference>
<dbReference type="RefSeq" id="WP_307228165.1">
    <property type="nucleotide sequence ID" value="NZ_JAUSTT010000007.1"/>
</dbReference>